<name>A0ABW0JQL5_9GAMM</name>
<comment type="caution">
    <text evidence="1">The sequence shown here is derived from an EMBL/GenBank/DDBJ whole genome shotgun (WGS) entry which is preliminary data.</text>
</comment>
<dbReference type="RefSeq" id="WP_377306983.1">
    <property type="nucleotide sequence ID" value="NZ_JBHSMK010000011.1"/>
</dbReference>
<proteinExistence type="predicted"/>
<keyword evidence="2" id="KW-1185">Reference proteome</keyword>
<gene>
    <name evidence="1" type="ORF">ACFPME_17535</name>
</gene>
<evidence type="ECO:0000313" key="2">
    <source>
        <dbReference type="Proteomes" id="UP001596013"/>
    </source>
</evidence>
<dbReference type="EMBL" id="JBHSMK010000011">
    <property type="protein sequence ID" value="MFC5438367.1"/>
    <property type="molecule type" value="Genomic_DNA"/>
</dbReference>
<accession>A0ABW0JQL5</accession>
<evidence type="ECO:0000313" key="1">
    <source>
        <dbReference type="EMBL" id="MFC5438367.1"/>
    </source>
</evidence>
<sequence length="90" mass="9907">MTPTISQTLANLDAYLPRTPLISASETARLLGYPSTGALAKARQMGRLPIVMFKVPGRRGWFAATQTVKTWLESLLLLSAESVDEHERHA</sequence>
<reference evidence="2" key="1">
    <citation type="journal article" date="2019" name="Int. J. Syst. Evol. Microbiol.">
        <title>The Global Catalogue of Microorganisms (GCM) 10K type strain sequencing project: providing services to taxonomists for standard genome sequencing and annotation.</title>
        <authorList>
            <consortium name="The Broad Institute Genomics Platform"/>
            <consortium name="The Broad Institute Genome Sequencing Center for Infectious Disease"/>
            <person name="Wu L."/>
            <person name="Ma J."/>
        </authorList>
    </citation>
    <scope>NUCLEOTIDE SEQUENCE [LARGE SCALE GENOMIC DNA]</scope>
    <source>
        <strain evidence="2">JCM 17130</strain>
    </source>
</reference>
<dbReference type="Proteomes" id="UP001596013">
    <property type="component" value="Unassembled WGS sequence"/>
</dbReference>
<protein>
    <recommendedName>
        <fullName evidence="3">DNA-binding protein</fullName>
    </recommendedName>
</protein>
<organism evidence="1 2">
    <name type="scientific">Rhodanobacter umsongensis</name>
    <dbReference type="NCBI Taxonomy" id="633153"/>
    <lineage>
        <taxon>Bacteria</taxon>
        <taxon>Pseudomonadati</taxon>
        <taxon>Pseudomonadota</taxon>
        <taxon>Gammaproteobacteria</taxon>
        <taxon>Lysobacterales</taxon>
        <taxon>Rhodanobacteraceae</taxon>
        <taxon>Rhodanobacter</taxon>
    </lineage>
</organism>
<evidence type="ECO:0008006" key="3">
    <source>
        <dbReference type="Google" id="ProtNLM"/>
    </source>
</evidence>